<dbReference type="EMBL" id="LPWA01000145">
    <property type="protein sequence ID" value="KUM24051.1"/>
    <property type="molecule type" value="Genomic_DNA"/>
</dbReference>
<dbReference type="NCBIfam" id="TIGR00393">
    <property type="entry name" value="kpsF"/>
    <property type="match status" value="1"/>
</dbReference>
<dbReference type="InterPro" id="IPR046342">
    <property type="entry name" value="CBS_dom_sf"/>
</dbReference>
<dbReference type="Pfam" id="PF01380">
    <property type="entry name" value="SIS"/>
    <property type="match status" value="1"/>
</dbReference>
<dbReference type="InterPro" id="IPR004800">
    <property type="entry name" value="KdsD/KpsF-type"/>
</dbReference>
<evidence type="ECO:0000313" key="7">
    <source>
        <dbReference type="EMBL" id="KUM24051.1"/>
    </source>
</evidence>
<gene>
    <name evidence="7" type="ORF">AU467_31630</name>
</gene>
<dbReference type="GO" id="GO:0097367">
    <property type="term" value="F:carbohydrate derivative binding"/>
    <property type="evidence" value="ECO:0007669"/>
    <property type="project" value="InterPro"/>
</dbReference>
<dbReference type="InterPro" id="IPR001347">
    <property type="entry name" value="SIS_dom"/>
</dbReference>
<dbReference type="CDD" id="cd05014">
    <property type="entry name" value="SIS_Kpsf"/>
    <property type="match status" value="1"/>
</dbReference>
<comment type="similarity">
    <text evidence="1">Belongs to the SIS family. GutQ/KpsF subfamily.</text>
</comment>
<accession>A0A124GFM0</accession>
<dbReference type="InterPro" id="IPR050986">
    <property type="entry name" value="GutQ/KpsF_isomerases"/>
</dbReference>
<sequence>MIYPLQCLVVGLRIAISDGIVMAINRRRRTLQPDIAVQYGTDQSDINAVMLERTRAIIRQEAAALETLSDRVDERICTLANHILSSNGIVVVCGIGKSRLVGEKISATLAATGTRSITLDPVDALHGDLGRVSMGDVILALSNSGEAAELMLFIRAVRQFPVIIAAITGRATSSLALSANVVLDIGPMEEACALGLVPTTSTTAMAAMGDALALVVQERRGFKREDFARLHPGGNLGRKLMRVRDLMLPLEAIPLFRPDTPLSLVLLSMCRTCRRFGGAAVIGERCKIIGIFLAESLGQQVERGVLLDFNEPVERYMQPPLAAISEHALLDEAARYFHQLEIELVPVHDDQDKFIGLISRQDVQSGDTLS</sequence>
<evidence type="ECO:0000313" key="8">
    <source>
        <dbReference type="Proteomes" id="UP000053176"/>
    </source>
</evidence>
<dbReference type="InterPro" id="IPR046348">
    <property type="entry name" value="SIS_dom_sf"/>
</dbReference>
<dbReference type="Gene3D" id="3.10.580.10">
    <property type="entry name" value="CBS-domain"/>
    <property type="match status" value="1"/>
</dbReference>
<evidence type="ECO:0000259" key="6">
    <source>
        <dbReference type="PROSITE" id="PS51464"/>
    </source>
</evidence>
<dbReference type="Pfam" id="PF00571">
    <property type="entry name" value="CBS"/>
    <property type="match status" value="1"/>
</dbReference>
<dbReference type="GO" id="GO:0016853">
    <property type="term" value="F:isomerase activity"/>
    <property type="evidence" value="ECO:0007669"/>
    <property type="project" value="InterPro"/>
</dbReference>
<feature type="domain" description="CBS" evidence="5">
    <location>
        <begin position="317"/>
        <end position="370"/>
    </location>
</feature>
<dbReference type="InterPro" id="IPR035474">
    <property type="entry name" value="SIS_Kpsf"/>
</dbReference>
<feature type="domain" description="SIS" evidence="6">
    <location>
        <begin position="79"/>
        <end position="222"/>
    </location>
</feature>
<dbReference type="PANTHER" id="PTHR42745:SF1">
    <property type="entry name" value="ARABINOSE 5-PHOSPHATE ISOMERASE KDSD"/>
    <property type="match status" value="1"/>
</dbReference>
<dbReference type="SUPFAM" id="SSF53697">
    <property type="entry name" value="SIS domain"/>
    <property type="match status" value="1"/>
</dbReference>
<evidence type="ECO:0008006" key="9">
    <source>
        <dbReference type="Google" id="ProtNLM"/>
    </source>
</evidence>
<dbReference type="SUPFAM" id="SSF54631">
    <property type="entry name" value="CBS-domain pair"/>
    <property type="match status" value="1"/>
</dbReference>
<reference evidence="7 8" key="1">
    <citation type="submission" date="2015-12" db="EMBL/GenBank/DDBJ databases">
        <title>Draft genome sequence of Mesorhizobium sp. UFLA 01-765, a multitolerant efficient symbiont and plant-growth promoting strain isolated from Zn-mining soil using Leucaena leucocephala as a trap plant.</title>
        <authorList>
            <person name="Rangel W.M."/>
            <person name="Thijs S."/>
            <person name="Longatti S.M."/>
            <person name="Moreira F.M."/>
            <person name="Weyens N."/>
            <person name="Vangronsveld J."/>
            <person name="Van Hamme J.D."/>
            <person name="Bottos E.M."/>
            <person name="Rineau F."/>
        </authorList>
    </citation>
    <scope>NUCLEOTIDE SEQUENCE [LARGE SCALE GENOMIC DNA]</scope>
    <source>
        <strain evidence="7 8">UFLA 01-765</strain>
    </source>
</reference>
<organism evidence="7 8">
    <name type="scientific">Rhizobium loti</name>
    <name type="common">Mesorhizobium loti</name>
    <dbReference type="NCBI Taxonomy" id="381"/>
    <lineage>
        <taxon>Bacteria</taxon>
        <taxon>Pseudomonadati</taxon>
        <taxon>Pseudomonadota</taxon>
        <taxon>Alphaproteobacteria</taxon>
        <taxon>Hyphomicrobiales</taxon>
        <taxon>Phyllobacteriaceae</taxon>
        <taxon>Mesorhizobium</taxon>
    </lineage>
</organism>
<dbReference type="GO" id="GO:0005975">
    <property type="term" value="P:carbohydrate metabolic process"/>
    <property type="evidence" value="ECO:0007669"/>
    <property type="project" value="InterPro"/>
</dbReference>
<evidence type="ECO:0000259" key="5">
    <source>
        <dbReference type="PROSITE" id="PS51371"/>
    </source>
</evidence>
<dbReference type="PROSITE" id="PS51464">
    <property type="entry name" value="SIS"/>
    <property type="match status" value="1"/>
</dbReference>
<dbReference type="GO" id="GO:1901135">
    <property type="term" value="P:carbohydrate derivative metabolic process"/>
    <property type="evidence" value="ECO:0007669"/>
    <property type="project" value="InterPro"/>
</dbReference>
<comment type="caution">
    <text evidence="7">The sequence shown here is derived from an EMBL/GenBank/DDBJ whole genome shotgun (WGS) entry which is preliminary data.</text>
</comment>
<protein>
    <recommendedName>
        <fullName evidence="9">KpsF/GutQ family sugar-phosphate isomerase</fullName>
    </recommendedName>
</protein>
<dbReference type="Gene3D" id="3.40.50.10490">
    <property type="entry name" value="Glucose-6-phosphate isomerase like protein, domain 1"/>
    <property type="match status" value="1"/>
</dbReference>
<evidence type="ECO:0000256" key="4">
    <source>
        <dbReference type="PROSITE-ProRule" id="PRU00703"/>
    </source>
</evidence>
<dbReference type="PROSITE" id="PS51371">
    <property type="entry name" value="CBS"/>
    <property type="match status" value="1"/>
</dbReference>
<evidence type="ECO:0000256" key="1">
    <source>
        <dbReference type="ARBA" id="ARBA00008165"/>
    </source>
</evidence>
<name>A0A124GFM0_RHILI</name>
<dbReference type="AlphaFoldDB" id="A0A124GFM0"/>
<evidence type="ECO:0000256" key="3">
    <source>
        <dbReference type="ARBA" id="ARBA00023122"/>
    </source>
</evidence>
<evidence type="ECO:0000256" key="2">
    <source>
        <dbReference type="ARBA" id="ARBA00022737"/>
    </source>
</evidence>
<keyword evidence="3 4" id="KW-0129">CBS domain</keyword>
<proteinExistence type="inferred from homology"/>
<dbReference type="InterPro" id="IPR000644">
    <property type="entry name" value="CBS_dom"/>
</dbReference>
<dbReference type="PANTHER" id="PTHR42745">
    <property type="match status" value="1"/>
</dbReference>
<keyword evidence="2" id="KW-0677">Repeat</keyword>
<dbReference type="Proteomes" id="UP000053176">
    <property type="component" value="Unassembled WGS sequence"/>
</dbReference>